<comment type="caution">
    <text evidence="4">The sequence shown here is derived from an EMBL/GenBank/DDBJ whole genome shotgun (WGS) entry which is preliminary data.</text>
</comment>
<dbReference type="Pfam" id="PF00534">
    <property type="entry name" value="Glycos_transf_1"/>
    <property type="match status" value="1"/>
</dbReference>
<protein>
    <recommendedName>
        <fullName evidence="6">Glycosyltransferase family 1 protein</fullName>
    </recommendedName>
</protein>
<dbReference type="Gene3D" id="3.40.50.2000">
    <property type="entry name" value="Glycogen Phosphorylase B"/>
    <property type="match status" value="2"/>
</dbReference>
<dbReference type="PANTHER" id="PTHR12526">
    <property type="entry name" value="GLYCOSYLTRANSFERASE"/>
    <property type="match status" value="1"/>
</dbReference>
<feature type="transmembrane region" description="Helical" evidence="1">
    <location>
        <begin position="136"/>
        <end position="157"/>
    </location>
</feature>
<evidence type="ECO:0000256" key="1">
    <source>
        <dbReference type="SAM" id="Phobius"/>
    </source>
</evidence>
<dbReference type="PANTHER" id="PTHR12526:SF630">
    <property type="entry name" value="GLYCOSYLTRANSFERASE"/>
    <property type="match status" value="1"/>
</dbReference>
<dbReference type="InterPro" id="IPR001296">
    <property type="entry name" value="Glyco_trans_1"/>
</dbReference>
<dbReference type="Proteomes" id="UP000230833">
    <property type="component" value="Unassembled WGS sequence"/>
</dbReference>
<dbReference type="GO" id="GO:0016757">
    <property type="term" value="F:glycosyltransferase activity"/>
    <property type="evidence" value="ECO:0007669"/>
    <property type="project" value="InterPro"/>
</dbReference>
<dbReference type="SUPFAM" id="SSF53756">
    <property type="entry name" value="UDP-Glycosyltransferase/glycogen phosphorylase"/>
    <property type="match status" value="1"/>
</dbReference>
<name>A0A2H0RKB4_9BACT</name>
<feature type="domain" description="Glycosyl transferase family 1" evidence="2">
    <location>
        <begin position="204"/>
        <end position="358"/>
    </location>
</feature>
<evidence type="ECO:0000313" key="5">
    <source>
        <dbReference type="Proteomes" id="UP000230833"/>
    </source>
</evidence>
<keyword evidence="1" id="KW-1133">Transmembrane helix</keyword>
<proteinExistence type="predicted"/>
<evidence type="ECO:0000259" key="2">
    <source>
        <dbReference type="Pfam" id="PF00534"/>
    </source>
</evidence>
<sequence>MKILYLITKSNWGGAQKYVFNLGTAMKEKGHDVAVAYGGGGYLGIDSPGRLESALKEASVRGIYLPELSREVGILRELRATLSIYKLLRQEKPDVLHLSSSKTGGVGAFSARLARVPRIIFTSHGLAFDERRALPVWVLMWLATWATFLLCDIVILISKETRERASRLPFCREKTRQIYNGIHAPHFLDKGDARKKLERLSGQKFDSDTLFVGSIGELTKNKDHLSMIEAIALLPPEIKIAYFAIGDGEERETLMRAILDKALEKRYFLLGEVEDAANLLSGLDIFTLTSQKEGLPYVLMEAGYARLPVIASSISGNTDIVEDGVTGLLTNRNDCGDIRNALIEMVANKGLRERLAEALQSKVQKIFSIHRMMEETEKIYTSR</sequence>
<feature type="domain" description="Glycosyltransferase subfamily 4-like N-terminal" evidence="3">
    <location>
        <begin position="12"/>
        <end position="182"/>
    </location>
</feature>
<evidence type="ECO:0000259" key="3">
    <source>
        <dbReference type="Pfam" id="PF13439"/>
    </source>
</evidence>
<evidence type="ECO:0000313" key="4">
    <source>
        <dbReference type="EMBL" id="PIR46900.1"/>
    </source>
</evidence>
<dbReference type="AlphaFoldDB" id="A0A2H0RKB4"/>
<gene>
    <name evidence="4" type="ORF">COV07_01830</name>
</gene>
<reference evidence="4 5" key="1">
    <citation type="submission" date="2017-09" db="EMBL/GenBank/DDBJ databases">
        <title>Depth-based differentiation of microbial function through sediment-hosted aquifers and enrichment of novel symbionts in the deep terrestrial subsurface.</title>
        <authorList>
            <person name="Probst A.J."/>
            <person name="Ladd B."/>
            <person name="Jarett J.K."/>
            <person name="Geller-Mcgrath D.E."/>
            <person name="Sieber C.M."/>
            <person name="Emerson J.B."/>
            <person name="Anantharaman K."/>
            <person name="Thomas B.C."/>
            <person name="Malmstrom R."/>
            <person name="Stieglmeier M."/>
            <person name="Klingl A."/>
            <person name="Woyke T."/>
            <person name="Ryan C.M."/>
            <person name="Banfield J.F."/>
        </authorList>
    </citation>
    <scope>NUCLEOTIDE SEQUENCE [LARGE SCALE GENOMIC DNA]</scope>
    <source>
        <strain evidence="4">CG10_big_fil_rev_8_21_14_0_10_45_14</strain>
    </source>
</reference>
<organism evidence="4 5">
    <name type="scientific">Candidatus Vogelbacteria bacterium CG10_big_fil_rev_8_21_14_0_10_45_14</name>
    <dbReference type="NCBI Taxonomy" id="1975042"/>
    <lineage>
        <taxon>Bacteria</taxon>
        <taxon>Candidatus Vogeliibacteriota</taxon>
    </lineage>
</organism>
<keyword evidence="1" id="KW-0472">Membrane</keyword>
<accession>A0A2H0RKB4</accession>
<keyword evidence="1" id="KW-0812">Transmembrane</keyword>
<evidence type="ECO:0008006" key="6">
    <source>
        <dbReference type="Google" id="ProtNLM"/>
    </source>
</evidence>
<dbReference type="Pfam" id="PF13439">
    <property type="entry name" value="Glyco_transf_4"/>
    <property type="match status" value="1"/>
</dbReference>
<dbReference type="EMBL" id="PCYL01000023">
    <property type="protein sequence ID" value="PIR46900.1"/>
    <property type="molecule type" value="Genomic_DNA"/>
</dbReference>
<dbReference type="InterPro" id="IPR028098">
    <property type="entry name" value="Glyco_trans_4-like_N"/>
</dbReference>